<proteinExistence type="predicted"/>
<feature type="domain" description="ABC-2 type transporter transmembrane" evidence="7">
    <location>
        <begin position="20"/>
        <end position="364"/>
    </location>
</feature>
<feature type="transmembrane region" description="Helical" evidence="6">
    <location>
        <begin position="20"/>
        <end position="41"/>
    </location>
</feature>
<keyword evidence="2" id="KW-1003">Cell membrane</keyword>
<evidence type="ECO:0000259" key="7">
    <source>
        <dbReference type="Pfam" id="PF12698"/>
    </source>
</evidence>
<dbReference type="InterPro" id="IPR051449">
    <property type="entry name" value="ABC-2_transporter_component"/>
</dbReference>
<dbReference type="Proteomes" id="UP000189800">
    <property type="component" value="Unassembled WGS sequence"/>
</dbReference>
<keyword evidence="9" id="KW-1185">Reference proteome</keyword>
<dbReference type="GO" id="GO:0140359">
    <property type="term" value="F:ABC-type transporter activity"/>
    <property type="evidence" value="ECO:0007669"/>
    <property type="project" value="InterPro"/>
</dbReference>
<dbReference type="Pfam" id="PF12698">
    <property type="entry name" value="ABC2_membrane_3"/>
    <property type="match status" value="1"/>
</dbReference>
<dbReference type="STRING" id="470453.B0680_06155"/>
<feature type="transmembrane region" description="Helical" evidence="6">
    <location>
        <begin position="291"/>
        <end position="311"/>
    </location>
</feature>
<dbReference type="InterPro" id="IPR013525">
    <property type="entry name" value="ABC2_TM"/>
</dbReference>
<dbReference type="GO" id="GO:0005886">
    <property type="term" value="C:plasma membrane"/>
    <property type="evidence" value="ECO:0007669"/>
    <property type="project" value="UniProtKB-SubCell"/>
</dbReference>
<dbReference type="PANTHER" id="PTHR30294">
    <property type="entry name" value="MEMBRANE COMPONENT OF ABC TRANSPORTER YHHJ-RELATED"/>
    <property type="match status" value="1"/>
</dbReference>
<evidence type="ECO:0000313" key="8">
    <source>
        <dbReference type="EMBL" id="OOS23681.1"/>
    </source>
</evidence>
<gene>
    <name evidence="8" type="ORF">B0680_06155</name>
</gene>
<keyword evidence="5 6" id="KW-0472">Membrane</keyword>
<evidence type="ECO:0000256" key="1">
    <source>
        <dbReference type="ARBA" id="ARBA00004651"/>
    </source>
</evidence>
<dbReference type="Gene3D" id="3.40.1710.10">
    <property type="entry name" value="abc type-2 transporter like domain"/>
    <property type="match status" value="1"/>
</dbReference>
<protein>
    <submittedName>
        <fullName evidence="8">Multidrug ABC transporter permease</fullName>
    </submittedName>
</protein>
<evidence type="ECO:0000256" key="2">
    <source>
        <dbReference type="ARBA" id="ARBA00022475"/>
    </source>
</evidence>
<evidence type="ECO:0000256" key="6">
    <source>
        <dbReference type="SAM" id="Phobius"/>
    </source>
</evidence>
<evidence type="ECO:0000256" key="3">
    <source>
        <dbReference type="ARBA" id="ARBA00022692"/>
    </source>
</evidence>
<feature type="transmembrane region" description="Helical" evidence="6">
    <location>
        <begin position="182"/>
        <end position="204"/>
    </location>
</feature>
<feature type="transmembrane region" description="Helical" evidence="6">
    <location>
        <begin position="225"/>
        <end position="249"/>
    </location>
</feature>
<dbReference type="PANTHER" id="PTHR30294:SF29">
    <property type="entry name" value="MULTIDRUG ABC TRANSPORTER PERMEASE YBHS-RELATED"/>
    <property type="match status" value="1"/>
</dbReference>
<evidence type="ECO:0000256" key="4">
    <source>
        <dbReference type="ARBA" id="ARBA00022989"/>
    </source>
</evidence>
<sequence length="384" mass="42225">MTGFCDSFFREVRKVSDSRWDLFALFGIPLLVIVLFGSMFIHTKAEHLPIMVVDRDQSELSHHIIRHISHHQSLDVVTVSQNPQDAERAINTLDIGGYLYIPKNAETRLVNAEDPGLLLVYNQALYSMGSGSASAMSSAVLSGVESFLSESYLVNTLPSLHLALPTVKVTILFNPTLSYELFLSPFVVAAVLHLLLSCLVAYAIGIEFADGTASDWLKDSPIAALLGKVSLYTLVIILWAAIWLTWMIWVRQYAIAGSALWLMMAQVLFYGAYALFGAMVALVVRDANKSFGLLAVYGGSSMSFAGVSLPLNNAPTFTQFWSNIIPFTSFAKLQTQSWIIGSPWQSMLPNLLILLLFVIIFSSICLILVRKITNNLVTDTGASS</sequence>
<dbReference type="EMBL" id="MUYU01000015">
    <property type="protein sequence ID" value="OOS23681.1"/>
    <property type="molecule type" value="Genomic_DNA"/>
</dbReference>
<keyword evidence="4 6" id="KW-1133">Transmembrane helix</keyword>
<evidence type="ECO:0000313" key="9">
    <source>
        <dbReference type="Proteomes" id="UP000189800"/>
    </source>
</evidence>
<reference evidence="8 9" key="1">
    <citation type="submission" date="2017-02" db="EMBL/GenBank/DDBJ databases">
        <title>Draft genome sequence of Moraxella pluranimalium CCUG 54913T type strain.</title>
        <authorList>
            <person name="Salva-Serra F."/>
            <person name="Engstrom-Jakobsson H."/>
            <person name="Thorell K."/>
            <person name="Jaen-Luchoro D."/>
            <person name="Gonzales-Siles L."/>
            <person name="Karlsson R."/>
            <person name="Yazdan S."/>
            <person name="Boulund F."/>
            <person name="Johnning A."/>
            <person name="Engstrand L."/>
            <person name="Kristiansson E."/>
            <person name="Moore E."/>
        </authorList>
    </citation>
    <scope>NUCLEOTIDE SEQUENCE [LARGE SCALE GENOMIC DNA]</scope>
    <source>
        <strain evidence="8 9">CCUG 54913</strain>
    </source>
</reference>
<keyword evidence="3 6" id="KW-0812">Transmembrane</keyword>
<feature type="transmembrane region" description="Helical" evidence="6">
    <location>
        <begin position="351"/>
        <end position="369"/>
    </location>
</feature>
<dbReference type="AlphaFoldDB" id="A0A1T0CND5"/>
<comment type="subcellular location">
    <subcellularLocation>
        <location evidence="1">Cell membrane</location>
        <topology evidence="1">Multi-pass membrane protein</topology>
    </subcellularLocation>
</comment>
<organism evidence="8 9">
    <name type="scientific">Moraxella pluranimalium</name>
    <dbReference type="NCBI Taxonomy" id="470453"/>
    <lineage>
        <taxon>Bacteria</taxon>
        <taxon>Pseudomonadati</taxon>
        <taxon>Pseudomonadota</taxon>
        <taxon>Gammaproteobacteria</taxon>
        <taxon>Moraxellales</taxon>
        <taxon>Moraxellaceae</taxon>
        <taxon>Moraxella</taxon>
    </lineage>
</organism>
<comment type="caution">
    <text evidence="8">The sequence shown here is derived from an EMBL/GenBank/DDBJ whole genome shotgun (WGS) entry which is preliminary data.</text>
</comment>
<feature type="transmembrane region" description="Helical" evidence="6">
    <location>
        <begin position="261"/>
        <end position="284"/>
    </location>
</feature>
<evidence type="ECO:0000256" key="5">
    <source>
        <dbReference type="ARBA" id="ARBA00023136"/>
    </source>
</evidence>
<accession>A0A1T0CND5</accession>
<name>A0A1T0CND5_9GAMM</name>